<evidence type="ECO:0000313" key="2">
    <source>
        <dbReference type="Proteomes" id="UP000256562"/>
    </source>
</evidence>
<dbReference type="EMBL" id="QKXQ01000234">
    <property type="protein sequence ID" value="REH96886.1"/>
    <property type="molecule type" value="Genomic_DNA"/>
</dbReference>
<dbReference type="Proteomes" id="UP000256562">
    <property type="component" value="Unassembled WGS sequence"/>
</dbReference>
<reference evidence="1 2" key="1">
    <citation type="journal article" date="2018" name="Vet. Microbiol.">
        <title>Characterisation of Staphylococcus felis isolated from cats using whole genome sequencing.</title>
        <authorList>
            <person name="Worthing K."/>
            <person name="Pang S."/>
            <person name="Trott D.J."/>
            <person name="Abraham S."/>
            <person name="Coombs G.W."/>
            <person name="Jordan D."/>
            <person name="McIntyre L."/>
            <person name="Davies M.R."/>
            <person name="Norris J."/>
        </authorList>
    </citation>
    <scope>NUCLEOTIDE SEQUENCE [LARGE SCALE GENOMIC DNA]</scope>
    <source>
        <strain evidence="1 2">F9</strain>
    </source>
</reference>
<dbReference type="RefSeq" id="WP_115870978.1">
    <property type="nucleotide sequence ID" value="NZ_CAJUZQ010000051.1"/>
</dbReference>
<gene>
    <name evidence="1" type="ORF">DOS83_04905</name>
</gene>
<dbReference type="AlphaFoldDB" id="A0A3E0IQJ6"/>
<proteinExistence type="predicted"/>
<comment type="caution">
    <text evidence="1">The sequence shown here is derived from an EMBL/GenBank/DDBJ whole genome shotgun (WGS) entry which is preliminary data.</text>
</comment>
<evidence type="ECO:0000313" key="1">
    <source>
        <dbReference type="EMBL" id="REH96886.1"/>
    </source>
</evidence>
<protein>
    <submittedName>
        <fullName evidence="1">Uncharacterized protein</fullName>
    </submittedName>
</protein>
<sequence length="61" mass="7069">MENQTNHNEELERINKEIEAELLSEDKSETLNEKKQFLTAKFIVTLIIAIMMLAGVAKLFF</sequence>
<name>A0A3E0IQJ6_9STAP</name>
<accession>A0A3E0IQJ6</accession>
<organism evidence="1 2">
    <name type="scientific">Staphylococcus felis</name>
    <dbReference type="NCBI Taxonomy" id="46127"/>
    <lineage>
        <taxon>Bacteria</taxon>
        <taxon>Bacillati</taxon>
        <taxon>Bacillota</taxon>
        <taxon>Bacilli</taxon>
        <taxon>Bacillales</taxon>
        <taxon>Staphylococcaceae</taxon>
        <taxon>Staphylococcus</taxon>
    </lineage>
</organism>